<accession>D7BJH5</accession>
<keyword evidence="2" id="KW-1185">Reference proteome</keyword>
<evidence type="ECO:0000313" key="2">
    <source>
        <dbReference type="Proteomes" id="UP000001916"/>
    </source>
</evidence>
<protein>
    <submittedName>
        <fullName evidence="1">Uncharacterized protein</fullName>
    </submittedName>
</protein>
<dbReference type="HOGENOM" id="CLU_2807438_0_0_0"/>
<evidence type="ECO:0000313" key="1">
    <source>
        <dbReference type="EMBL" id="ADH65331.1"/>
    </source>
</evidence>
<dbReference type="Proteomes" id="UP000001916">
    <property type="component" value="Plasmid pMESIL02"/>
</dbReference>
<keyword evidence="1" id="KW-0614">Plasmid</keyword>
<proteinExistence type="predicted"/>
<geneLocation type="plasmid" evidence="1 2">
    <name>pMESIL02</name>
</geneLocation>
<reference evidence="1 2" key="1">
    <citation type="journal article" date="2010" name="Stand. Genomic Sci.">
        <title>Complete genome sequence of Meiothermus silvanus type strain (VI-R2).</title>
        <authorList>
            <person name="Sikorski J."/>
            <person name="Tindall B.J."/>
            <person name="Lowry S."/>
            <person name="Lucas S."/>
            <person name="Nolan M."/>
            <person name="Copeland A."/>
            <person name="Glavina Del Rio T."/>
            <person name="Tice H."/>
            <person name="Cheng J.F."/>
            <person name="Han C."/>
            <person name="Pitluck S."/>
            <person name="Liolios K."/>
            <person name="Ivanova N."/>
            <person name="Mavromatis K."/>
            <person name="Mikhailova N."/>
            <person name="Pati A."/>
            <person name="Goodwin L."/>
            <person name="Chen A."/>
            <person name="Palaniappan K."/>
            <person name="Land M."/>
            <person name="Hauser L."/>
            <person name="Chang Y.J."/>
            <person name="Jeffries C.D."/>
            <person name="Rohde M."/>
            <person name="Goker M."/>
            <person name="Woyke T."/>
            <person name="Bristow J."/>
            <person name="Eisen J.A."/>
            <person name="Markowitz V."/>
            <person name="Hugenholtz P."/>
            <person name="Kyrpides N.C."/>
            <person name="Klenk H.P."/>
            <person name="Lapidus A."/>
        </authorList>
    </citation>
    <scope>NUCLEOTIDE SEQUENCE [LARGE SCALE GENOMIC DNA]</scope>
    <source>
        <strain evidence="2">ATCC 700542 / DSM 9946 / VI-R2</strain>
        <plasmid evidence="2">Plasmid pMESIL02</plasmid>
    </source>
</reference>
<gene>
    <name evidence="1" type="ORF">Mesil_3536</name>
</gene>
<dbReference type="AlphaFoldDB" id="D7BJH5"/>
<dbReference type="RefSeq" id="WP_013159808.1">
    <property type="nucleotide sequence ID" value="NC_014214.1"/>
</dbReference>
<dbReference type="EMBL" id="CP002044">
    <property type="protein sequence ID" value="ADH65331.1"/>
    <property type="molecule type" value="Genomic_DNA"/>
</dbReference>
<dbReference type="KEGG" id="msv:Mesil_3536"/>
<sequence length="67" mass="8010">MKEFIEELVKVLGWLAESHPTMQEDGLYWLSTVLREAAQEERFPEAEEIWTEIVEYHQEMNRLEAAE</sequence>
<name>D7BJH5_ALLS1</name>
<organism evidence="1 2">
    <name type="scientific">Allomeiothermus silvanus (strain ATCC 700542 / DSM 9946 / NBRC 106475 / NCIMB 13440 / VI-R2)</name>
    <name type="common">Thermus silvanus</name>
    <dbReference type="NCBI Taxonomy" id="526227"/>
    <lineage>
        <taxon>Bacteria</taxon>
        <taxon>Thermotogati</taxon>
        <taxon>Deinococcota</taxon>
        <taxon>Deinococci</taxon>
        <taxon>Thermales</taxon>
        <taxon>Thermaceae</taxon>
        <taxon>Allomeiothermus</taxon>
    </lineage>
</organism>